<accession>A0AAN8GEJ0</accession>
<proteinExistence type="predicted"/>
<name>A0AAN8GEJ0_TRICO</name>
<comment type="caution">
    <text evidence="1">The sequence shown here is derived from an EMBL/GenBank/DDBJ whole genome shotgun (WGS) entry which is preliminary data.</text>
</comment>
<protein>
    <submittedName>
        <fullName evidence="1">Uncharacterized protein</fullName>
    </submittedName>
</protein>
<keyword evidence="2" id="KW-1185">Reference proteome</keyword>
<dbReference type="EMBL" id="WIXE01002216">
    <property type="protein sequence ID" value="KAK5985013.1"/>
    <property type="molecule type" value="Genomic_DNA"/>
</dbReference>
<evidence type="ECO:0000313" key="1">
    <source>
        <dbReference type="EMBL" id="KAK5985013.1"/>
    </source>
</evidence>
<dbReference type="Proteomes" id="UP001331761">
    <property type="component" value="Unassembled WGS sequence"/>
</dbReference>
<evidence type="ECO:0000313" key="2">
    <source>
        <dbReference type="Proteomes" id="UP001331761"/>
    </source>
</evidence>
<gene>
    <name evidence="1" type="ORF">GCK32_007369</name>
</gene>
<dbReference type="AlphaFoldDB" id="A0AAN8GEJ0"/>
<organism evidence="1 2">
    <name type="scientific">Trichostrongylus colubriformis</name>
    <name type="common">Black scour worm</name>
    <dbReference type="NCBI Taxonomy" id="6319"/>
    <lineage>
        <taxon>Eukaryota</taxon>
        <taxon>Metazoa</taxon>
        <taxon>Ecdysozoa</taxon>
        <taxon>Nematoda</taxon>
        <taxon>Chromadorea</taxon>
        <taxon>Rhabditida</taxon>
        <taxon>Rhabditina</taxon>
        <taxon>Rhabditomorpha</taxon>
        <taxon>Strongyloidea</taxon>
        <taxon>Trichostrongylidae</taxon>
        <taxon>Trichostrongylus</taxon>
    </lineage>
</organism>
<sequence>MRNEVLWIVRSLRKYCLSLQSPGSQPERCGRSQLAQTLGRRSWIQRTNSDFNLRFGTSIPWFSQINDSLN</sequence>
<reference evidence="1 2" key="1">
    <citation type="submission" date="2019-10" db="EMBL/GenBank/DDBJ databases">
        <title>Assembly and Annotation for the nematode Trichostrongylus colubriformis.</title>
        <authorList>
            <person name="Martin J."/>
        </authorList>
    </citation>
    <scope>NUCLEOTIDE SEQUENCE [LARGE SCALE GENOMIC DNA]</scope>
    <source>
        <strain evidence="1">G859</strain>
        <tissue evidence="1">Whole worm</tissue>
    </source>
</reference>